<evidence type="ECO:0000256" key="1">
    <source>
        <dbReference type="ARBA" id="ARBA00001917"/>
    </source>
</evidence>
<dbReference type="EMBL" id="BJYZ01000007">
    <property type="protein sequence ID" value="GEO37859.1"/>
    <property type="molecule type" value="Genomic_DNA"/>
</dbReference>
<comment type="similarity">
    <text evidence="2">Belongs to the NADH:flavin oxidoreductase/NADH oxidase family.</text>
</comment>
<dbReference type="Proteomes" id="UP000321523">
    <property type="component" value="Unassembled WGS sequence"/>
</dbReference>
<evidence type="ECO:0000313" key="5">
    <source>
        <dbReference type="EMBL" id="GEO37859.1"/>
    </source>
</evidence>
<feature type="domain" description="NADH:flavin oxidoreductase/NADH oxidase N-terminal" evidence="4">
    <location>
        <begin position="4"/>
        <end position="338"/>
    </location>
</feature>
<dbReference type="InterPro" id="IPR045247">
    <property type="entry name" value="Oye-like"/>
</dbReference>
<dbReference type="AlphaFoldDB" id="A0A512DN05"/>
<dbReference type="InterPro" id="IPR013785">
    <property type="entry name" value="Aldolase_TIM"/>
</dbReference>
<evidence type="ECO:0000313" key="6">
    <source>
        <dbReference type="Proteomes" id="UP000321523"/>
    </source>
</evidence>
<dbReference type="CDD" id="cd02933">
    <property type="entry name" value="OYE_like_FMN"/>
    <property type="match status" value="1"/>
</dbReference>
<comment type="cofactor">
    <cofactor evidence="1">
        <name>FMN</name>
        <dbReference type="ChEBI" id="CHEBI:58210"/>
    </cofactor>
</comment>
<dbReference type="GO" id="GO:0010181">
    <property type="term" value="F:FMN binding"/>
    <property type="evidence" value="ECO:0007669"/>
    <property type="project" value="InterPro"/>
</dbReference>
<evidence type="ECO:0000256" key="2">
    <source>
        <dbReference type="ARBA" id="ARBA00005979"/>
    </source>
</evidence>
<proteinExistence type="inferred from homology"/>
<comment type="caution">
    <text evidence="5">The sequence shown here is derived from an EMBL/GenBank/DDBJ whole genome shotgun (WGS) entry which is preliminary data.</text>
</comment>
<dbReference type="GO" id="GO:0005829">
    <property type="term" value="C:cytosol"/>
    <property type="evidence" value="ECO:0007669"/>
    <property type="project" value="TreeGrafter"/>
</dbReference>
<dbReference type="PANTHER" id="PTHR22893">
    <property type="entry name" value="NADH OXIDOREDUCTASE-RELATED"/>
    <property type="match status" value="1"/>
</dbReference>
<dbReference type="Gene3D" id="3.20.20.70">
    <property type="entry name" value="Aldolase class I"/>
    <property type="match status" value="1"/>
</dbReference>
<dbReference type="PANTHER" id="PTHR22893:SF91">
    <property type="entry name" value="NADPH DEHYDROGENASE 2-RELATED"/>
    <property type="match status" value="1"/>
</dbReference>
<dbReference type="OrthoDB" id="9804454at2"/>
<keyword evidence="6" id="KW-1185">Reference proteome</keyword>
<dbReference type="GO" id="GO:0016628">
    <property type="term" value="F:oxidoreductase activity, acting on the CH-CH group of donors, NAD or NADP as acceptor"/>
    <property type="evidence" value="ECO:0007669"/>
    <property type="project" value="UniProtKB-ARBA"/>
</dbReference>
<accession>A0A512DN05</accession>
<evidence type="ECO:0000256" key="3">
    <source>
        <dbReference type="ARBA" id="ARBA00023002"/>
    </source>
</evidence>
<dbReference type="InterPro" id="IPR001155">
    <property type="entry name" value="OxRdtase_FMN_N"/>
</dbReference>
<name>A0A512DN05_9PROT</name>
<gene>
    <name evidence="5" type="primary">nemA</name>
    <name evidence="5" type="ORF">SAE02_20070</name>
</gene>
<dbReference type="SUPFAM" id="SSF51395">
    <property type="entry name" value="FMN-linked oxidoreductases"/>
    <property type="match status" value="1"/>
</dbReference>
<dbReference type="RefSeq" id="WP_044426816.1">
    <property type="nucleotide sequence ID" value="NZ_BJYZ01000007.1"/>
</dbReference>
<protein>
    <submittedName>
        <fullName evidence="5">Alkene reductase</fullName>
    </submittedName>
</protein>
<organism evidence="5 6">
    <name type="scientific">Skermanella aerolata</name>
    <dbReference type="NCBI Taxonomy" id="393310"/>
    <lineage>
        <taxon>Bacteria</taxon>
        <taxon>Pseudomonadati</taxon>
        <taxon>Pseudomonadota</taxon>
        <taxon>Alphaproteobacteria</taxon>
        <taxon>Rhodospirillales</taxon>
        <taxon>Azospirillaceae</taxon>
        <taxon>Skermanella</taxon>
    </lineage>
</organism>
<reference evidence="5 6" key="1">
    <citation type="submission" date="2019-07" db="EMBL/GenBank/DDBJ databases">
        <title>Whole genome shotgun sequence of Skermanella aerolata NBRC 106429.</title>
        <authorList>
            <person name="Hosoyama A."/>
            <person name="Uohara A."/>
            <person name="Ohji S."/>
            <person name="Ichikawa N."/>
        </authorList>
    </citation>
    <scope>NUCLEOTIDE SEQUENCE [LARGE SCALE GENOMIC DNA]</scope>
    <source>
        <strain evidence="5 6">NBRC 106429</strain>
    </source>
</reference>
<evidence type="ECO:0000259" key="4">
    <source>
        <dbReference type="Pfam" id="PF00724"/>
    </source>
</evidence>
<sequence>MTSLSKPFQLGDLTLSNRVVMAPMTRCRAGAGDVPTPLNAAYYEQRASAGLIITEATNVSPMSVPFEKAPGIYSDEQVAGWRPVVDAVHAAGGRIFCQLWHGGRVGAQGLLEGRQPLAPSPVNDDLDALQVWALLANGRYVRIAATPSRALETAEVEEIVQQYRQAAANAWAAGFDGVEVHAANGYLPHQFLSPTTNRRTDRYGGAPQNRARFLQEIIENIAEVMPIDRVGVRLSPTAGYNSPRDPDPAETYTWVAAMLQRQGVAFIEIADTNAWAGKPDRDELLRMIRPHFTGPLILNGGLTPDKADELVSSGAIDLASFARQFIANPDLPARIEAGGSFNEPRHVGWYGGDAEGYTDYEPLMRSGARDR</sequence>
<keyword evidence="3" id="KW-0560">Oxidoreductase</keyword>
<dbReference type="Pfam" id="PF00724">
    <property type="entry name" value="Oxidored_FMN"/>
    <property type="match status" value="1"/>
</dbReference>
<dbReference type="FunFam" id="3.20.20.70:FF:000059">
    <property type="entry name" value="N-ethylmaleimide reductase, FMN-linked"/>
    <property type="match status" value="1"/>
</dbReference>